<feature type="chain" id="PRO_5015104160" evidence="5">
    <location>
        <begin position="17"/>
        <end position="614"/>
    </location>
</feature>
<keyword evidence="3" id="KW-0560">Oxidoreductase</keyword>
<comment type="caution">
    <text evidence="9">The sequence shown here is derived from an EMBL/GenBank/DDBJ whole genome shotgun (WGS) entry which is preliminary data.</text>
</comment>
<dbReference type="Gene3D" id="2.60.40.420">
    <property type="entry name" value="Cupredoxins - blue copper proteins"/>
    <property type="match status" value="3"/>
</dbReference>
<dbReference type="InterPro" id="IPR002355">
    <property type="entry name" value="Cu_oxidase_Cu_BS"/>
</dbReference>
<evidence type="ECO:0000256" key="1">
    <source>
        <dbReference type="ARBA" id="ARBA00010609"/>
    </source>
</evidence>
<evidence type="ECO:0000256" key="4">
    <source>
        <dbReference type="ARBA" id="ARBA00023008"/>
    </source>
</evidence>
<keyword evidence="5" id="KW-0732">Signal</keyword>
<gene>
    <name evidence="9" type="ORF">B9Z65_1804</name>
</gene>
<protein>
    <submittedName>
        <fullName evidence="9">Iron transport multicopper oxidase</fullName>
    </submittedName>
</protein>
<dbReference type="SUPFAM" id="SSF49503">
    <property type="entry name" value="Cupredoxins"/>
    <property type="match status" value="3"/>
</dbReference>
<dbReference type="InterPro" id="IPR011707">
    <property type="entry name" value="Cu-oxidase-like_N"/>
</dbReference>
<evidence type="ECO:0000259" key="8">
    <source>
        <dbReference type="Pfam" id="PF07732"/>
    </source>
</evidence>
<dbReference type="InterPro" id="IPR017762">
    <property type="entry name" value="Multicopper_oxidase_fun"/>
</dbReference>
<name>A0A2P7YKX0_9PEZI</name>
<feature type="domain" description="Plastocyanin-like" evidence="8">
    <location>
        <begin position="35"/>
        <end position="149"/>
    </location>
</feature>
<dbReference type="EMBL" id="NHZQ01000419">
    <property type="protein sequence ID" value="PSK36621.1"/>
    <property type="molecule type" value="Genomic_DNA"/>
</dbReference>
<keyword evidence="4" id="KW-0186">Copper</keyword>
<dbReference type="STRING" id="40998.A0A2P7YKX0"/>
<feature type="domain" description="Plastocyanin-like" evidence="7">
    <location>
        <begin position="418"/>
        <end position="566"/>
    </location>
</feature>
<comment type="similarity">
    <text evidence="1">Belongs to the multicopper oxidase family.</text>
</comment>
<dbReference type="PANTHER" id="PTHR11709">
    <property type="entry name" value="MULTI-COPPER OXIDASE"/>
    <property type="match status" value="1"/>
</dbReference>
<dbReference type="PANTHER" id="PTHR11709:SF394">
    <property type="entry name" value="FI03373P-RELATED"/>
    <property type="match status" value="1"/>
</dbReference>
<dbReference type="InterPro" id="IPR008972">
    <property type="entry name" value="Cupredoxin"/>
</dbReference>
<dbReference type="GO" id="GO:0005507">
    <property type="term" value="F:copper ion binding"/>
    <property type="evidence" value="ECO:0007669"/>
    <property type="project" value="InterPro"/>
</dbReference>
<sequence length="614" mass="68237">MRVLLPLCALICASLADKLVKHDSTFVPDIVLVATQQDVEFNCTTRFSTVFNGTSPGPTLRLTEGKTSWIRVYNNQQDNNLTVHWHGLTQRTAPFSDGTPLVAQWPIPPGNFFDYEVRPQKGDAGTYFYHSHVGFQQVSAHGALIVKDAAAPPYKYDQERVLTVGTFFPPTDAEVEEDLTGAQIKWPGEATSILVNGKSGNVSFSGKQSSCTPHIIEVEPGKKFRLRVISASALPLVKMVIQGHRNLTVIEADGQYTKTANADHIQVGPGQRFSYLLKAKSTDQIKKLGKTEFWVYYESRDRPSITSGYALLRYKMPGKKLSPPTLSLPDVPPVLVPNKTFNYLESTLQSYSDAHRKNFPKLSEVTRTVYLSMHMLMANGGNFYVNADGAIEPNGTLDWAANNFAWQEQRQAARNRVPYLINVLKNKRAPNHTLALQNGGFDPSSKTYPARVGEVLDIVWQGNAGIAQYFDSHPMHMHGEHVYDLGSGNGSYDAVANEKKFAGGKFTPAKRDTTMLYRYVDGGSSAANVTMGWRAWRIRVTERNVGAWMAHCHIAQHAIQGMNTVWVFGGVKQIRSKFPSTPYVSGYLDYGGSAYGNEKKAPVVNHYFEGREED</sequence>
<reference evidence="9 10" key="1">
    <citation type="submission" date="2017-05" db="EMBL/GenBank/DDBJ databases">
        <title>Draft genome sequence of Elsinoe australis.</title>
        <authorList>
            <person name="Cheng Q."/>
        </authorList>
    </citation>
    <scope>NUCLEOTIDE SEQUENCE [LARGE SCALE GENOMIC DNA]</scope>
    <source>
        <strain evidence="9 10">NL1</strain>
    </source>
</reference>
<dbReference type="Pfam" id="PF07731">
    <property type="entry name" value="Cu-oxidase_2"/>
    <property type="match status" value="1"/>
</dbReference>
<accession>A0A2P7YKX0</accession>
<dbReference type="Pfam" id="PF07732">
    <property type="entry name" value="Cu-oxidase_3"/>
    <property type="match status" value="1"/>
</dbReference>
<feature type="signal peptide" evidence="5">
    <location>
        <begin position="1"/>
        <end position="16"/>
    </location>
</feature>
<organism evidence="9 10">
    <name type="scientific">Elsinoe australis</name>
    <dbReference type="NCBI Taxonomy" id="40998"/>
    <lineage>
        <taxon>Eukaryota</taxon>
        <taxon>Fungi</taxon>
        <taxon>Dikarya</taxon>
        <taxon>Ascomycota</taxon>
        <taxon>Pezizomycotina</taxon>
        <taxon>Dothideomycetes</taxon>
        <taxon>Dothideomycetidae</taxon>
        <taxon>Myriangiales</taxon>
        <taxon>Elsinoaceae</taxon>
        <taxon>Elsinoe</taxon>
    </lineage>
</organism>
<dbReference type="GO" id="GO:0016491">
    <property type="term" value="F:oxidoreductase activity"/>
    <property type="evidence" value="ECO:0007669"/>
    <property type="project" value="UniProtKB-KW"/>
</dbReference>
<evidence type="ECO:0000259" key="7">
    <source>
        <dbReference type="Pfam" id="PF07731"/>
    </source>
</evidence>
<evidence type="ECO:0000256" key="2">
    <source>
        <dbReference type="ARBA" id="ARBA00022723"/>
    </source>
</evidence>
<evidence type="ECO:0000256" key="5">
    <source>
        <dbReference type="SAM" id="SignalP"/>
    </source>
</evidence>
<evidence type="ECO:0000259" key="6">
    <source>
        <dbReference type="Pfam" id="PF00394"/>
    </source>
</evidence>
<keyword evidence="2" id="KW-0479">Metal-binding</keyword>
<dbReference type="InterPro" id="IPR011706">
    <property type="entry name" value="Cu-oxidase_C"/>
</dbReference>
<dbReference type="PROSITE" id="PS00080">
    <property type="entry name" value="MULTICOPPER_OXIDASE2"/>
    <property type="match status" value="1"/>
</dbReference>
<keyword evidence="10" id="KW-1185">Reference proteome</keyword>
<dbReference type="InterPro" id="IPR045087">
    <property type="entry name" value="Cu-oxidase_fam"/>
</dbReference>
<dbReference type="OrthoDB" id="2121828at2759"/>
<proteinExistence type="inferred from homology"/>
<evidence type="ECO:0000313" key="10">
    <source>
        <dbReference type="Proteomes" id="UP000243723"/>
    </source>
</evidence>
<dbReference type="Pfam" id="PF00394">
    <property type="entry name" value="Cu-oxidase"/>
    <property type="match status" value="1"/>
</dbReference>
<dbReference type="Proteomes" id="UP000243723">
    <property type="component" value="Unassembled WGS sequence"/>
</dbReference>
<evidence type="ECO:0000256" key="3">
    <source>
        <dbReference type="ARBA" id="ARBA00023002"/>
    </source>
</evidence>
<evidence type="ECO:0000313" key="9">
    <source>
        <dbReference type="EMBL" id="PSK36621.1"/>
    </source>
</evidence>
<feature type="domain" description="Plastocyanin-like" evidence="6">
    <location>
        <begin position="160"/>
        <end position="283"/>
    </location>
</feature>
<dbReference type="AlphaFoldDB" id="A0A2P7YKX0"/>
<dbReference type="NCBIfam" id="TIGR03390">
    <property type="entry name" value="ascorbOXfungal"/>
    <property type="match status" value="1"/>
</dbReference>
<dbReference type="InterPro" id="IPR001117">
    <property type="entry name" value="Cu-oxidase_2nd"/>
</dbReference>